<reference evidence="3" key="1">
    <citation type="submission" date="2015-12" db="EMBL/GenBank/DDBJ databases">
        <title>De novo transcriptome assembly of four potential Pierce s Disease insect vectors from Arizona vineyards.</title>
        <authorList>
            <person name="Tassone E.E."/>
        </authorList>
    </citation>
    <scope>NUCLEOTIDE SEQUENCE</scope>
</reference>
<dbReference type="InterPro" id="IPR035979">
    <property type="entry name" value="RBD_domain_sf"/>
</dbReference>
<dbReference type="GO" id="GO:0003676">
    <property type="term" value="F:nucleic acid binding"/>
    <property type="evidence" value="ECO:0007669"/>
    <property type="project" value="InterPro"/>
</dbReference>
<accession>A0A1B6DSR9</accession>
<feature type="region of interest" description="Disordered" evidence="1">
    <location>
        <begin position="1"/>
        <end position="21"/>
    </location>
</feature>
<proteinExistence type="predicted"/>
<organism evidence="3">
    <name type="scientific">Clastoptera arizonana</name>
    <name type="common">Arizona spittle bug</name>
    <dbReference type="NCBI Taxonomy" id="38151"/>
    <lineage>
        <taxon>Eukaryota</taxon>
        <taxon>Metazoa</taxon>
        <taxon>Ecdysozoa</taxon>
        <taxon>Arthropoda</taxon>
        <taxon>Hexapoda</taxon>
        <taxon>Insecta</taxon>
        <taxon>Pterygota</taxon>
        <taxon>Neoptera</taxon>
        <taxon>Paraneoptera</taxon>
        <taxon>Hemiptera</taxon>
        <taxon>Auchenorrhyncha</taxon>
        <taxon>Cercopoidea</taxon>
        <taxon>Clastopteridae</taxon>
        <taxon>Clastoptera</taxon>
    </lineage>
</organism>
<evidence type="ECO:0000256" key="1">
    <source>
        <dbReference type="SAM" id="MobiDB-lite"/>
    </source>
</evidence>
<sequence length="140" mass="15763">MHKNFRGRHSGGNQVSDGFSQVVNSRRTKSEVDKTCLMPSLKYGGEASAILKPSPRDEFAKQLVIANLPQDFMQYQVQDLCKPVRLLHVDIFKTKANITYAHVHVKGNEEIAMLENKLNGITIKGNVLLSRPLEKFIKIS</sequence>
<protein>
    <recommendedName>
        <fullName evidence="4">RRM domain-containing protein</fullName>
    </recommendedName>
</protein>
<evidence type="ECO:0000313" key="2">
    <source>
        <dbReference type="EMBL" id="JAS11598.1"/>
    </source>
</evidence>
<name>A0A1B6DSR9_9HEMI</name>
<gene>
    <name evidence="3" type="ORF">g.20190</name>
    <name evidence="2" type="ORF">g.20191</name>
</gene>
<evidence type="ECO:0008006" key="4">
    <source>
        <dbReference type="Google" id="ProtNLM"/>
    </source>
</evidence>
<dbReference type="EMBL" id="GEDC01008619">
    <property type="protein sequence ID" value="JAS28679.1"/>
    <property type="molecule type" value="Transcribed_RNA"/>
</dbReference>
<evidence type="ECO:0000313" key="3">
    <source>
        <dbReference type="EMBL" id="JAS28679.1"/>
    </source>
</evidence>
<dbReference type="EMBL" id="GEDC01025700">
    <property type="protein sequence ID" value="JAS11598.1"/>
    <property type="molecule type" value="Transcribed_RNA"/>
</dbReference>
<dbReference type="AlphaFoldDB" id="A0A1B6DSR9"/>
<feature type="compositionally biased region" description="Polar residues" evidence="1">
    <location>
        <begin position="11"/>
        <end position="21"/>
    </location>
</feature>
<dbReference type="SUPFAM" id="SSF54928">
    <property type="entry name" value="RNA-binding domain, RBD"/>
    <property type="match status" value="1"/>
</dbReference>